<dbReference type="PANTHER" id="PTHR21137:SF35">
    <property type="entry name" value="ODORANT RECEPTOR 19A-RELATED"/>
    <property type="match status" value="1"/>
</dbReference>
<organism evidence="11 12">
    <name type="scientific">Temnothorax curvispinosus</name>
    <dbReference type="NCBI Taxonomy" id="300111"/>
    <lineage>
        <taxon>Eukaryota</taxon>
        <taxon>Metazoa</taxon>
        <taxon>Ecdysozoa</taxon>
        <taxon>Arthropoda</taxon>
        <taxon>Hexapoda</taxon>
        <taxon>Insecta</taxon>
        <taxon>Pterygota</taxon>
        <taxon>Neoptera</taxon>
        <taxon>Endopterygota</taxon>
        <taxon>Hymenoptera</taxon>
        <taxon>Apocrita</taxon>
        <taxon>Aculeata</taxon>
        <taxon>Formicoidea</taxon>
        <taxon>Formicidae</taxon>
        <taxon>Myrmicinae</taxon>
        <taxon>Temnothorax</taxon>
    </lineage>
</organism>
<dbReference type="GO" id="GO:0004984">
    <property type="term" value="F:olfactory receptor activity"/>
    <property type="evidence" value="ECO:0007669"/>
    <property type="project" value="InterPro"/>
</dbReference>
<evidence type="ECO:0000256" key="5">
    <source>
        <dbReference type="ARBA" id="ARBA00022725"/>
    </source>
</evidence>
<dbReference type="AlphaFoldDB" id="A0A6J1PWF9"/>
<dbReference type="RefSeq" id="XP_024873155.1">
    <property type="nucleotide sequence ID" value="XM_025017387.1"/>
</dbReference>
<keyword evidence="5" id="KW-0552">Olfaction</keyword>
<dbReference type="Proteomes" id="UP000504618">
    <property type="component" value="Unplaced"/>
</dbReference>
<dbReference type="GeneID" id="112455444"/>
<keyword evidence="2" id="KW-1003">Cell membrane</keyword>
<evidence type="ECO:0000313" key="12">
    <source>
        <dbReference type="RefSeq" id="XP_024873155.1"/>
    </source>
</evidence>
<name>A0A6J1PWF9_9HYME</name>
<feature type="transmembrane region" description="Helical" evidence="10">
    <location>
        <begin position="43"/>
        <end position="61"/>
    </location>
</feature>
<evidence type="ECO:0000256" key="8">
    <source>
        <dbReference type="ARBA" id="ARBA00023170"/>
    </source>
</evidence>
<feature type="transmembrane region" description="Helical" evidence="10">
    <location>
        <begin position="73"/>
        <end position="92"/>
    </location>
</feature>
<dbReference type="GO" id="GO:0005549">
    <property type="term" value="F:odorant binding"/>
    <property type="evidence" value="ECO:0007669"/>
    <property type="project" value="InterPro"/>
</dbReference>
<proteinExistence type="predicted"/>
<feature type="transmembrane region" description="Helical" evidence="10">
    <location>
        <begin position="246"/>
        <end position="266"/>
    </location>
</feature>
<keyword evidence="4 10" id="KW-0812">Transmembrane</keyword>
<keyword evidence="9" id="KW-0807">Transducer</keyword>
<dbReference type="OrthoDB" id="7179992at2759"/>
<reference evidence="12" key="1">
    <citation type="submission" date="2025-08" db="UniProtKB">
        <authorList>
            <consortium name="RefSeq"/>
        </authorList>
    </citation>
    <scope>IDENTIFICATION</scope>
    <source>
        <tissue evidence="12">Whole body</tissue>
    </source>
</reference>
<evidence type="ECO:0000313" key="11">
    <source>
        <dbReference type="Proteomes" id="UP000504618"/>
    </source>
</evidence>
<keyword evidence="3" id="KW-0716">Sensory transduction</keyword>
<keyword evidence="8" id="KW-0675">Receptor</keyword>
<comment type="subcellular location">
    <subcellularLocation>
        <location evidence="1">Cell membrane</location>
        <topology evidence="1">Multi-pass membrane protein</topology>
    </subcellularLocation>
</comment>
<keyword evidence="6 10" id="KW-1133">Transmembrane helix</keyword>
<feature type="transmembrane region" description="Helical" evidence="10">
    <location>
        <begin position="175"/>
        <end position="201"/>
    </location>
</feature>
<keyword evidence="7 10" id="KW-0472">Membrane</keyword>
<evidence type="ECO:0000256" key="6">
    <source>
        <dbReference type="ARBA" id="ARBA00022989"/>
    </source>
</evidence>
<evidence type="ECO:0000256" key="1">
    <source>
        <dbReference type="ARBA" id="ARBA00004651"/>
    </source>
</evidence>
<feature type="non-terminal residue" evidence="12">
    <location>
        <position position="267"/>
    </location>
</feature>
<evidence type="ECO:0000256" key="10">
    <source>
        <dbReference type="SAM" id="Phobius"/>
    </source>
</evidence>
<keyword evidence="11" id="KW-1185">Reference proteome</keyword>
<dbReference type="GO" id="GO:0007165">
    <property type="term" value="P:signal transduction"/>
    <property type="evidence" value="ECO:0007669"/>
    <property type="project" value="UniProtKB-KW"/>
</dbReference>
<dbReference type="InterPro" id="IPR004117">
    <property type="entry name" value="7tm6_olfct_rcpt"/>
</dbReference>
<gene>
    <name evidence="12" type="primary">LOC112455444</name>
</gene>
<evidence type="ECO:0000256" key="2">
    <source>
        <dbReference type="ARBA" id="ARBA00022475"/>
    </source>
</evidence>
<feature type="transmembrane region" description="Helical" evidence="10">
    <location>
        <begin position="135"/>
        <end position="155"/>
    </location>
</feature>
<accession>A0A6J1PWF9</accession>
<protein>
    <submittedName>
        <fullName evidence="12">Uncharacterized protein LOC112455444</fullName>
    </submittedName>
</protein>
<evidence type="ECO:0000256" key="9">
    <source>
        <dbReference type="ARBA" id="ARBA00023224"/>
    </source>
</evidence>
<evidence type="ECO:0000256" key="3">
    <source>
        <dbReference type="ARBA" id="ARBA00022606"/>
    </source>
</evidence>
<sequence length="267" mass="30897">MRRKVMLEEVISVVKLSLFPVWSWPQPQDATQFKLFCVKLHHCLCIIIKLAFILSMIYTITNHFDDPEIFVQLIPITSGLIHTSLNLIFYTVNHHHIQNVTFEMVHFSGLMKPHEEIVVQRHIDKCVVYHGGTIFIYYMATFLTITLPFVTQQSFPTLTEYPFDVSHQPLKTIIYIHQSAAGILVAAQLCINPFMALLLWFATARFEILTEELGKITNAYQLFKCIKEHQELLKYTEEVAIAARPFALTTVYCSTVSMICFFLLFIT</sequence>
<evidence type="ECO:0000256" key="4">
    <source>
        <dbReference type="ARBA" id="ARBA00022692"/>
    </source>
</evidence>
<dbReference type="GO" id="GO:0005886">
    <property type="term" value="C:plasma membrane"/>
    <property type="evidence" value="ECO:0007669"/>
    <property type="project" value="UniProtKB-SubCell"/>
</dbReference>
<dbReference type="PANTHER" id="PTHR21137">
    <property type="entry name" value="ODORANT RECEPTOR"/>
    <property type="match status" value="1"/>
</dbReference>
<evidence type="ECO:0000256" key="7">
    <source>
        <dbReference type="ARBA" id="ARBA00023136"/>
    </source>
</evidence>